<dbReference type="GO" id="GO:0045454">
    <property type="term" value="P:cell redox homeostasis"/>
    <property type="evidence" value="ECO:0007669"/>
    <property type="project" value="TreeGrafter"/>
</dbReference>
<keyword evidence="3" id="KW-0249">Electron transport</keyword>
<reference evidence="8" key="2">
    <citation type="journal article" date="2011" name="J. Bacteriol.">
        <title>Long-chain N-acyl amino acid synthases are linked to the putative PEP-CTERM/exosortase protein-sorting system in Gram-negative bacteria.</title>
        <authorList>
            <person name="Craig J.W."/>
            <person name="Cherry M.A."/>
            <person name="Brady S.F."/>
        </authorList>
    </citation>
    <scope>NUCLEOTIDE SEQUENCE</scope>
</reference>
<reference evidence="8" key="1">
    <citation type="journal article" date="2007" name="J. Bacteriol.">
        <title>Cyclic AMP directly activates NasP, an N-acyl amino acid antibiotic biosynthetic enzyme cloned from an uncultured beta-proteobacterium.</title>
        <authorList>
            <person name="Clardy J."/>
            <person name="Brady S.F."/>
        </authorList>
    </citation>
    <scope>NUCLEOTIDE SEQUENCE</scope>
</reference>
<name>G4WVN6_9BACT</name>
<dbReference type="InterPro" id="IPR049299">
    <property type="entry name" value="Thio2_N"/>
</dbReference>
<dbReference type="SUPFAM" id="SSF52833">
    <property type="entry name" value="Thioredoxin-like"/>
    <property type="match status" value="1"/>
</dbReference>
<dbReference type="PROSITE" id="PS51352">
    <property type="entry name" value="THIOREDOXIN_2"/>
    <property type="match status" value="1"/>
</dbReference>
<keyword evidence="4" id="KW-1015">Disulfide bond</keyword>
<organism evidence="8">
    <name type="scientific">uncultured bacterium CSL142</name>
    <dbReference type="NCBI Taxonomy" id="1091569"/>
    <lineage>
        <taxon>Bacteria</taxon>
        <taxon>environmental samples</taxon>
    </lineage>
</organism>
<protein>
    <recommendedName>
        <fullName evidence="6">Thioredoxin</fullName>
    </recommendedName>
</protein>
<dbReference type="Gene3D" id="2.30.30.380">
    <property type="entry name" value="Zn-finger domain of Sec23/24"/>
    <property type="match status" value="1"/>
</dbReference>
<dbReference type="InterPro" id="IPR005746">
    <property type="entry name" value="Thioredoxin"/>
</dbReference>
<dbReference type="CDD" id="cd02947">
    <property type="entry name" value="TRX_family"/>
    <property type="match status" value="1"/>
</dbReference>
<sequence>MKSEILQVVCPQCDTINRVANDRLNDGAKCGRCKQALFRRMPVALTQANFDRHISASDLPVVVDFWAPWCQPCRMMAPAYERAAAELEPRARLAKLDTEAEATIAARFGIRSIPTLIVFKHGREVARQSGALDLASIVEWVQPRAVSHARPKFDRDID</sequence>
<dbReference type="Pfam" id="PF00085">
    <property type="entry name" value="Thioredoxin"/>
    <property type="match status" value="1"/>
</dbReference>
<accession>G4WVN6</accession>
<keyword evidence="2" id="KW-0813">Transport</keyword>
<evidence type="ECO:0000256" key="4">
    <source>
        <dbReference type="ARBA" id="ARBA00023157"/>
    </source>
</evidence>
<dbReference type="GO" id="GO:0015035">
    <property type="term" value="F:protein-disulfide reductase activity"/>
    <property type="evidence" value="ECO:0007669"/>
    <property type="project" value="UniProtKB-UniRule"/>
</dbReference>
<dbReference type="GO" id="GO:0005829">
    <property type="term" value="C:cytosol"/>
    <property type="evidence" value="ECO:0007669"/>
    <property type="project" value="TreeGrafter"/>
</dbReference>
<proteinExistence type="inferred from homology"/>
<evidence type="ECO:0000256" key="2">
    <source>
        <dbReference type="ARBA" id="ARBA00022448"/>
    </source>
</evidence>
<feature type="domain" description="Thioredoxin" evidence="7">
    <location>
        <begin position="10"/>
        <end position="146"/>
    </location>
</feature>
<dbReference type="NCBIfam" id="TIGR01068">
    <property type="entry name" value="thioredoxin"/>
    <property type="match status" value="1"/>
</dbReference>
<dbReference type="PRINTS" id="PR00421">
    <property type="entry name" value="THIOREDOXIN"/>
</dbReference>
<dbReference type="InterPro" id="IPR013766">
    <property type="entry name" value="Thioredoxin_domain"/>
</dbReference>
<dbReference type="PANTHER" id="PTHR45663">
    <property type="entry name" value="GEO12009P1"/>
    <property type="match status" value="1"/>
</dbReference>
<comment type="similarity">
    <text evidence="1">Belongs to the thioredoxin family.</text>
</comment>
<dbReference type="FunFam" id="3.40.30.10:FF:000001">
    <property type="entry name" value="Thioredoxin"/>
    <property type="match status" value="1"/>
</dbReference>
<dbReference type="InterPro" id="IPR036249">
    <property type="entry name" value="Thioredoxin-like_sf"/>
</dbReference>
<dbReference type="PANTHER" id="PTHR45663:SF11">
    <property type="entry name" value="GEO12009P1"/>
    <property type="match status" value="1"/>
</dbReference>
<keyword evidence="5" id="KW-0676">Redox-active center</keyword>
<evidence type="ECO:0000256" key="1">
    <source>
        <dbReference type="ARBA" id="ARBA00008987"/>
    </source>
</evidence>
<evidence type="ECO:0000256" key="6">
    <source>
        <dbReference type="NCBIfam" id="TIGR01068"/>
    </source>
</evidence>
<evidence type="ECO:0000259" key="7">
    <source>
        <dbReference type="PROSITE" id="PS51352"/>
    </source>
</evidence>
<evidence type="ECO:0000313" key="8">
    <source>
        <dbReference type="EMBL" id="AEQ20488.1"/>
    </source>
</evidence>
<evidence type="ECO:0000256" key="5">
    <source>
        <dbReference type="ARBA" id="ARBA00023284"/>
    </source>
</evidence>
<dbReference type="Gene3D" id="3.40.30.10">
    <property type="entry name" value="Glutaredoxin"/>
    <property type="match status" value="1"/>
</dbReference>
<dbReference type="AlphaFoldDB" id="G4WVN6"/>
<evidence type="ECO:0000256" key="3">
    <source>
        <dbReference type="ARBA" id="ARBA00022982"/>
    </source>
</evidence>
<dbReference type="Pfam" id="PF21352">
    <property type="entry name" value="Zn_ribbon_Thio2"/>
    <property type="match status" value="1"/>
</dbReference>
<dbReference type="NCBIfam" id="NF008229">
    <property type="entry name" value="PRK10996.1"/>
    <property type="match status" value="1"/>
</dbReference>
<dbReference type="EMBL" id="JF429411">
    <property type="protein sequence ID" value="AEQ20488.1"/>
    <property type="molecule type" value="Genomic_DNA"/>
</dbReference>